<dbReference type="RefSeq" id="WP_373406251.1">
    <property type="nucleotide sequence ID" value="NZ_JBCFQL010000007.1"/>
</dbReference>
<reference evidence="2 3" key="1">
    <citation type="submission" date="2024-04" db="EMBL/GenBank/DDBJ databases">
        <title>New Clade of Flavobacterium.</title>
        <authorList>
            <person name="Matos L."/>
            <person name="Proenca D.N."/>
            <person name="Fransisco R.M."/>
            <person name="Chung A.P."/>
            <person name="Maccario L."/>
            <person name="Sorensen S.J."/>
            <person name="Morais P.V."/>
        </authorList>
    </citation>
    <scope>NUCLEOTIDE SEQUENCE [LARGE SCALE GENOMIC DNA]</scope>
    <source>
        <strain evidence="2 3">FZUC8N2.13</strain>
    </source>
</reference>
<protein>
    <submittedName>
        <fullName evidence="2">Glycerophosphodiester phosphodiesterase family protein</fullName>
    </submittedName>
</protein>
<dbReference type="Proteomes" id="UP001574169">
    <property type="component" value="Unassembled WGS sequence"/>
</dbReference>
<dbReference type="PROSITE" id="PS51257">
    <property type="entry name" value="PROKAR_LIPOPROTEIN"/>
    <property type="match status" value="1"/>
</dbReference>
<sequence length="297" mass="34244">MNSYKISFLLLFFMFLYGCKIKENVLVKQHVEIQGHRGDRGNFPENTIPAFLSAIRKGVDVIEMDVVVSKDKKVVISHEAFMSSLYVQTPDGSAIAKEKEKSYSLYTMNYDSIKKFDSGSKGNALFPQQKKLKTYKPLLIEVIDSVEKRIANNKHKRVTYNIEIKSDKKEYGISQPQPEEFVDLVMKVIHEKKIESFMNIQSFDPHILNVVHQKYPNVKVALLTAKVGINRNLSELTFVPQIYSPHYQLVNADFLDSLRAKQIKVIPWTVNTKKDIRKMLDLKVDGIITDYPERILN</sequence>
<dbReference type="PANTHER" id="PTHR46211">
    <property type="entry name" value="GLYCEROPHOSPHORYL DIESTER PHOSPHODIESTERASE"/>
    <property type="match status" value="1"/>
</dbReference>
<evidence type="ECO:0000313" key="2">
    <source>
        <dbReference type="EMBL" id="MFA9191260.1"/>
    </source>
</evidence>
<feature type="domain" description="GP-PDE" evidence="1">
    <location>
        <begin position="31"/>
        <end position="297"/>
    </location>
</feature>
<organism evidence="2 3">
    <name type="scientific">Flavobacterium zubiriense</name>
    <dbReference type="NCBI Taxonomy" id="3138075"/>
    <lineage>
        <taxon>Bacteria</taxon>
        <taxon>Pseudomonadati</taxon>
        <taxon>Bacteroidota</taxon>
        <taxon>Flavobacteriia</taxon>
        <taxon>Flavobacteriales</taxon>
        <taxon>Flavobacteriaceae</taxon>
        <taxon>Flavobacterium</taxon>
    </lineage>
</organism>
<name>A0ABV4TAY5_9FLAO</name>
<dbReference type="InterPro" id="IPR017946">
    <property type="entry name" value="PLC-like_Pdiesterase_TIM-brl"/>
</dbReference>
<dbReference type="Pfam" id="PF03009">
    <property type="entry name" value="GDPD"/>
    <property type="match status" value="1"/>
</dbReference>
<dbReference type="EMBL" id="JBCFQL010000007">
    <property type="protein sequence ID" value="MFA9191260.1"/>
    <property type="molecule type" value="Genomic_DNA"/>
</dbReference>
<accession>A0ABV4TAY5</accession>
<comment type="caution">
    <text evidence="2">The sequence shown here is derived from an EMBL/GenBank/DDBJ whole genome shotgun (WGS) entry which is preliminary data.</text>
</comment>
<keyword evidence="3" id="KW-1185">Reference proteome</keyword>
<dbReference type="PROSITE" id="PS51704">
    <property type="entry name" value="GP_PDE"/>
    <property type="match status" value="1"/>
</dbReference>
<proteinExistence type="predicted"/>
<evidence type="ECO:0000259" key="1">
    <source>
        <dbReference type="PROSITE" id="PS51704"/>
    </source>
</evidence>
<gene>
    <name evidence="2" type="ORF">AAGV28_07750</name>
</gene>
<dbReference type="InterPro" id="IPR030395">
    <property type="entry name" value="GP_PDE_dom"/>
</dbReference>
<dbReference type="Gene3D" id="3.20.20.190">
    <property type="entry name" value="Phosphatidylinositol (PI) phosphodiesterase"/>
    <property type="match status" value="1"/>
</dbReference>
<dbReference type="PANTHER" id="PTHR46211:SF14">
    <property type="entry name" value="GLYCEROPHOSPHODIESTER PHOSPHODIESTERASE"/>
    <property type="match status" value="1"/>
</dbReference>
<dbReference type="SUPFAM" id="SSF51695">
    <property type="entry name" value="PLC-like phosphodiesterases"/>
    <property type="match status" value="1"/>
</dbReference>
<evidence type="ECO:0000313" key="3">
    <source>
        <dbReference type="Proteomes" id="UP001574169"/>
    </source>
</evidence>